<feature type="region of interest" description="Disordered" evidence="1">
    <location>
        <begin position="94"/>
        <end position="114"/>
    </location>
</feature>
<reference evidence="2" key="1">
    <citation type="submission" date="2023-03" db="EMBL/GenBank/DDBJ databases">
        <title>Massive genome expansion in bonnet fungi (Mycena s.s.) driven by repeated elements and novel gene families across ecological guilds.</title>
        <authorList>
            <consortium name="Lawrence Berkeley National Laboratory"/>
            <person name="Harder C.B."/>
            <person name="Miyauchi S."/>
            <person name="Viragh M."/>
            <person name="Kuo A."/>
            <person name="Thoen E."/>
            <person name="Andreopoulos B."/>
            <person name="Lu D."/>
            <person name="Skrede I."/>
            <person name="Drula E."/>
            <person name="Henrissat B."/>
            <person name="Morin E."/>
            <person name="Kohler A."/>
            <person name="Barry K."/>
            <person name="LaButti K."/>
            <person name="Morin E."/>
            <person name="Salamov A."/>
            <person name="Lipzen A."/>
            <person name="Mereny Z."/>
            <person name="Hegedus B."/>
            <person name="Baldrian P."/>
            <person name="Stursova M."/>
            <person name="Weitz H."/>
            <person name="Taylor A."/>
            <person name="Grigoriev I.V."/>
            <person name="Nagy L.G."/>
            <person name="Martin F."/>
            <person name="Kauserud H."/>
        </authorList>
    </citation>
    <scope>NUCLEOTIDE SEQUENCE</scope>
    <source>
        <strain evidence="2">CBHHK182m</strain>
    </source>
</reference>
<proteinExistence type="predicted"/>
<dbReference type="AlphaFoldDB" id="A0AAD7IJ58"/>
<evidence type="ECO:0000313" key="2">
    <source>
        <dbReference type="EMBL" id="KAJ7743407.1"/>
    </source>
</evidence>
<feature type="region of interest" description="Disordered" evidence="1">
    <location>
        <begin position="150"/>
        <end position="177"/>
    </location>
</feature>
<gene>
    <name evidence="2" type="ORF">B0H16DRAFT_1860008</name>
</gene>
<comment type="caution">
    <text evidence="2">The sequence shown here is derived from an EMBL/GenBank/DDBJ whole genome shotgun (WGS) entry which is preliminary data.</text>
</comment>
<keyword evidence="3" id="KW-1185">Reference proteome</keyword>
<dbReference type="Proteomes" id="UP001215598">
    <property type="component" value="Unassembled WGS sequence"/>
</dbReference>
<feature type="compositionally biased region" description="Polar residues" evidence="1">
    <location>
        <begin position="165"/>
        <end position="177"/>
    </location>
</feature>
<accession>A0AAD7IJ58</accession>
<name>A0AAD7IJ58_9AGAR</name>
<organism evidence="2 3">
    <name type="scientific">Mycena metata</name>
    <dbReference type="NCBI Taxonomy" id="1033252"/>
    <lineage>
        <taxon>Eukaryota</taxon>
        <taxon>Fungi</taxon>
        <taxon>Dikarya</taxon>
        <taxon>Basidiomycota</taxon>
        <taxon>Agaricomycotina</taxon>
        <taxon>Agaricomycetes</taxon>
        <taxon>Agaricomycetidae</taxon>
        <taxon>Agaricales</taxon>
        <taxon>Marasmiineae</taxon>
        <taxon>Mycenaceae</taxon>
        <taxon>Mycena</taxon>
    </lineage>
</organism>
<feature type="compositionally biased region" description="Low complexity" evidence="1">
    <location>
        <begin position="153"/>
        <end position="164"/>
    </location>
</feature>
<feature type="compositionally biased region" description="Basic residues" evidence="1">
    <location>
        <begin position="100"/>
        <end position="114"/>
    </location>
</feature>
<protein>
    <submittedName>
        <fullName evidence="2">Uncharacterized protein</fullName>
    </submittedName>
</protein>
<evidence type="ECO:0000256" key="1">
    <source>
        <dbReference type="SAM" id="MobiDB-lite"/>
    </source>
</evidence>
<evidence type="ECO:0000313" key="3">
    <source>
        <dbReference type="Proteomes" id="UP001215598"/>
    </source>
</evidence>
<sequence length="208" mass="22818">MSLTLLPTRRHHQLASRAPQPSPLFHLAIVDPLFRGHLRRCAHSLTSPTTFRHLRLPYPRCFCPSLNLPTLPGYTLGSIPPPFSVSYRVVPGATPVPSPSRRKSLARPPRRHLQRGSLAVAHKHLLGVPPRPPTATFSLTATMYARRTDLAGSIPPSSSSRPNPALTSERANGADVQSRSCARWPLPLFAQSTPVHRLAMTPLNPTRA</sequence>
<dbReference type="EMBL" id="JARKIB010000091">
    <property type="protein sequence ID" value="KAJ7743407.1"/>
    <property type="molecule type" value="Genomic_DNA"/>
</dbReference>